<dbReference type="RefSeq" id="WP_389358350.1">
    <property type="nucleotide sequence ID" value="NZ_JBIACK010000001.1"/>
</dbReference>
<proteinExistence type="predicted"/>
<accession>A0ABW6KA59</accession>
<reference evidence="2 3" key="1">
    <citation type="submission" date="2024-08" db="EMBL/GenBank/DDBJ databases">
        <title>Two novel Cytobacillus novel species.</title>
        <authorList>
            <person name="Liu G."/>
        </authorList>
    </citation>
    <scope>NUCLEOTIDE SEQUENCE [LARGE SCALE GENOMIC DNA]</scope>
    <source>
        <strain evidence="2 3">FJAT-54145</strain>
    </source>
</reference>
<evidence type="ECO:0000313" key="2">
    <source>
        <dbReference type="EMBL" id="MFE8699825.1"/>
    </source>
</evidence>
<evidence type="ECO:0000256" key="1">
    <source>
        <dbReference type="SAM" id="Phobius"/>
    </source>
</evidence>
<dbReference type="EMBL" id="JBIACK010000001">
    <property type="protein sequence ID" value="MFE8699825.1"/>
    <property type="molecule type" value="Genomic_DNA"/>
</dbReference>
<feature type="transmembrane region" description="Helical" evidence="1">
    <location>
        <begin position="6"/>
        <end position="22"/>
    </location>
</feature>
<sequence length="147" mass="17129">MRRLMIITFMIMLIPGLLWFLFSNEDEHMKSLLLHQPIDVNEVHIAKVFTSGKETDMKEEELQKIISWFNEYPADRVTEQPDFDYSAQSSGVMATLHVELNSKGKIKIFLVKNDAIYVARNDVKGGMMISYSFLDPSEELVDYFKRE</sequence>
<protein>
    <recommendedName>
        <fullName evidence="4">DUF4830 domain-containing protein</fullName>
    </recommendedName>
</protein>
<gene>
    <name evidence="2" type="ORF">ACFYKX_04225</name>
</gene>
<dbReference type="Proteomes" id="UP001601059">
    <property type="component" value="Unassembled WGS sequence"/>
</dbReference>
<keyword evidence="1" id="KW-1133">Transmembrane helix</keyword>
<evidence type="ECO:0000313" key="3">
    <source>
        <dbReference type="Proteomes" id="UP001601059"/>
    </source>
</evidence>
<keyword evidence="3" id="KW-1185">Reference proteome</keyword>
<keyword evidence="1" id="KW-0812">Transmembrane</keyword>
<comment type="caution">
    <text evidence="2">The sequence shown here is derived from an EMBL/GenBank/DDBJ whole genome shotgun (WGS) entry which is preliminary data.</text>
</comment>
<keyword evidence="1" id="KW-0472">Membrane</keyword>
<organism evidence="2 3">
    <name type="scientific">Cytobacillus spartinae</name>
    <dbReference type="NCBI Taxonomy" id="3299023"/>
    <lineage>
        <taxon>Bacteria</taxon>
        <taxon>Bacillati</taxon>
        <taxon>Bacillota</taxon>
        <taxon>Bacilli</taxon>
        <taxon>Bacillales</taxon>
        <taxon>Bacillaceae</taxon>
        <taxon>Cytobacillus</taxon>
    </lineage>
</organism>
<evidence type="ECO:0008006" key="4">
    <source>
        <dbReference type="Google" id="ProtNLM"/>
    </source>
</evidence>
<name>A0ABW6KA59_9BACI</name>